<feature type="compositionally biased region" description="Low complexity" evidence="1">
    <location>
        <begin position="143"/>
        <end position="152"/>
    </location>
</feature>
<feature type="compositionally biased region" description="Basic and acidic residues" evidence="1">
    <location>
        <begin position="252"/>
        <end position="264"/>
    </location>
</feature>
<protein>
    <submittedName>
        <fullName evidence="3">Myb-like transcription factor</fullName>
    </submittedName>
</protein>
<dbReference type="Pfam" id="PF00249">
    <property type="entry name" value="Myb_DNA-binding"/>
    <property type="match status" value="1"/>
</dbReference>
<feature type="region of interest" description="Disordered" evidence="1">
    <location>
        <begin position="67"/>
        <end position="91"/>
    </location>
</feature>
<comment type="caution">
    <text evidence="3">The sequence shown here is derived from an EMBL/GenBank/DDBJ whole genome shotgun (WGS) entry which is preliminary data.</text>
</comment>
<keyword evidence="4" id="KW-1185">Reference proteome</keyword>
<dbReference type="PROSITE" id="PS50090">
    <property type="entry name" value="MYB_LIKE"/>
    <property type="match status" value="1"/>
</dbReference>
<feature type="compositionally biased region" description="Polar residues" evidence="1">
    <location>
        <begin position="174"/>
        <end position="193"/>
    </location>
</feature>
<proteinExistence type="predicted"/>
<feature type="region of interest" description="Disordered" evidence="1">
    <location>
        <begin position="233"/>
        <end position="264"/>
    </location>
</feature>
<evidence type="ECO:0000313" key="3">
    <source>
        <dbReference type="EMBL" id="RAR14101.1"/>
    </source>
</evidence>
<dbReference type="STRING" id="183478.A0A364NAN8"/>
<reference evidence="4" key="1">
    <citation type="submission" date="2018-05" db="EMBL/GenBank/DDBJ databases">
        <title>Draft genome sequence of Stemphylium lycopersici strain CIDEFI 213.</title>
        <authorList>
            <person name="Medina R."/>
            <person name="Franco M.E.E."/>
            <person name="Lucentini C.G."/>
            <person name="Saparrat M.C.N."/>
            <person name="Balatti P.A."/>
        </authorList>
    </citation>
    <scope>NUCLEOTIDE SEQUENCE [LARGE SCALE GENOMIC DNA]</scope>
    <source>
        <strain evidence="4">CIDEFI 213</strain>
    </source>
</reference>
<evidence type="ECO:0000256" key="1">
    <source>
        <dbReference type="SAM" id="MobiDB-lite"/>
    </source>
</evidence>
<feature type="domain" description="Myb-like" evidence="2">
    <location>
        <begin position="16"/>
        <end position="58"/>
    </location>
</feature>
<accession>A0A364NAN8</accession>
<evidence type="ECO:0000313" key="4">
    <source>
        <dbReference type="Proteomes" id="UP000249619"/>
    </source>
</evidence>
<dbReference type="InterPro" id="IPR001005">
    <property type="entry name" value="SANT/Myb"/>
</dbReference>
<dbReference type="Gene3D" id="1.10.10.60">
    <property type="entry name" value="Homeodomain-like"/>
    <property type="match status" value="1"/>
</dbReference>
<sequence length="264" mass="29082">MVQERRPVTITGSRRTRPKDTALIDAVQRIGRHWKDIQREHFPERSKNDIKNRYTVLVRRYQNQGITLHNAPSSPSDSGTPATLSGFADDDDYLSPSSSMYDSLLQTPSHGGHRLSWSSFDNDAYSTWSSPQAYSMPTAVAGQSSHQSSAASMPQFAYTQPPPPLGSNVPPSSWDQSTSYMHQQSPLHTGAPTSPSVYGYSSYPVAQQPMIPHSPVYTASTGRAAYATMAHAAPTTTSSQQGYDPTASAMYRDPRDSHHPYYHS</sequence>
<feature type="compositionally biased region" description="Polar residues" evidence="1">
    <location>
        <begin position="67"/>
        <end position="83"/>
    </location>
</feature>
<dbReference type="EMBL" id="QGDH01000026">
    <property type="protein sequence ID" value="RAR14101.1"/>
    <property type="molecule type" value="Genomic_DNA"/>
</dbReference>
<gene>
    <name evidence="3" type="ORF">DDE83_002519</name>
</gene>
<feature type="region of interest" description="Disordered" evidence="1">
    <location>
        <begin position="139"/>
        <end position="193"/>
    </location>
</feature>
<evidence type="ECO:0000259" key="2">
    <source>
        <dbReference type="PROSITE" id="PS50090"/>
    </source>
</evidence>
<dbReference type="OrthoDB" id="2143914at2759"/>
<dbReference type="AlphaFoldDB" id="A0A364NAN8"/>
<organism evidence="3 4">
    <name type="scientific">Stemphylium lycopersici</name>
    <name type="common">Tomato gray leaf spot disease fungus</name>
    <name type="synonym">Thyrospora lycopersici</name>
    <dbReference type="NCBI Taxonomy" id="183478"/>
    <lineage>
        <taxon>Eukaryota</taxon>
        <taxon>Fungi</taxon>
        <taxon>Dikarya</taxon>
        <taxon>Ascomycota</taxon>
        <taxon>Pezizomycotina</taxon>
        <taxon>Dothideomycetes</taxon>
        <taxon>Pleosporomycetidae</taxon>
        <taxon>Pleosporales</taxon>
        <taxon>Pleosporineae</taxon>
        <taxon>Pleosporaceae</taxon>
        <taxon>Stemphylium</taxon>
    </lineage>
</organism>
<dbReference type="SUPFAM" id="SSF46689">
    <property type="entry name" value="Homeodomain-like"/>
    <property type="match status" value="1"/>
</dbReference>
<dbReference type="Proteomes" id="UP000249619">
    <property type="component" value="Unassembled WGS sequence"/>
</dbReference>
<dbReference type="InterPro" id="IPR009057">
    <property type="entry name" value="Homeodomain-like_sf"/>
</dbReference>
<name>A0A364NAN8_STELY</name>